<name>A0ABV9UGI8_9ACTN</name>
<comment type="similarity">
    <text evidence="3">Belongs to the prokaryotic Ku family.</text>
</comment>
<keyword evidence="3" id="KW-0234">DNA repair</keyword>
<comment type="function">
    <text evidence="3">With LigD forms a non-homologous end joining (NHEJ) DNA repair enzyme, which repairs dsDNA breaks with reduced fidelity. Binds linear dsDNA with 5'- and 3'- overhangs but not closed circular dsDNA nor ssDNA. Recruits and stimulates the ligase activity of LigD.</text>
</comment>
<dbReference type="HAMAP" id="MF_01875">
    <property type="entry name" value="Prokaryotic_Ku"/>
    <property type="match status" value="1"/>
</dbReference>
<dbReference type="RefSeq" id="WP_344370346.1">
    <property type="nucleotide sequence ID" value="NZ_BAAASQ010000001.1"/>
</dbReference>
<keyword evidence="7" id="KW-1185">Reference proteome</keyword>
<feature type="domain" description="Ku" evidence="5">
    <location>
        <begin position="53"/>
        <end position="182"/>
    </location>
</feature>
<organism evidence="6 7">
    <name type="scientific">Streptomyces mauvecolor</name>
    <dbReference type="NCBI Taxonomy" id="58345"/>
    <lineage>
        <taxon>Bacteria</taxon>
        <taxon>Bacillati</taxon>
        <taxon>Actinomycetota</taxon>
        <taxon>Actinomycetes</taxon>
        <taxon>Kitasatosporales</taxon>
        <taxon>Streptomycetaceae</taxon>
        <taxon>Streptomyces</taxon>
    </lineage>
</organism>
<keyword evidence="2 3" id="KW-0233">DNA recombination</keyword>
<dbReference type="PANTHER" id="PTHR41251:SF1">
    <property type="entry name" value="NON-HOMOLOGOUS END JOINING PROTEIN KU"/>
    <property type="match status" value="1"/>
</dbReference>
<protein>
    <recommendedName>
        <fullName evidence="3">Non-homologous end joining protein Ku</fullName>
    </recommendedName>
</protein>
<reference evidence="7" key="1">
    <citation type="journal article" date="2019" name="Int. J. Syst. Evol. Microbiol.">
        <title>The Global Catalogue of Microorganisms (GCM) 10K type strain sequencing project: providing services to taxonomists for standard genome sequencing and annotation.</title>
        <authorList>
            <consortium name="The Broad Institute Genomics Platform"/>
            <consortium name="The Broad Institute Genome Sequencing Center for Infectious Disease"/>
            <person name="Wu L."/>
            <person name="Ma J."/>
        </authorList>
    </citation>
    <scope>NUCLEOTIDE SEQUENCE [LARGE SCALE GENOMIC DNA]</scope>
    <source>
        <strain evidence="7">CCM 7224</strain>
    </source>
</reference>
<dbReference type="Proteomes" id="UP001595834">
    <property type="component" value="Unassembled WGS sequence"/>
</dbReference>
<dbReference type="SUPFAM" id="SSF100939">
    <property type="entry name" value="SPOC domain-like"/>
    <property type="match status" value="1"/>
</dbReference>
<evidence type="ECO:0000256" key="3">
    <source>
        <dbReference type="HAMAP-Rule" id="MF_01875"/>
    </source>
</evidence>
<evidence type="ECO:0000313" key="7">
    <source>
        <dbReference type="Proteomes" id="UP001595834"/>
    </source>
</evidence>
<accession>A0ABV9UGI8</accession>
<keyword evidence="1 3" id="KW-0238">DNA-binding</keyword>
<dbReference type="InterPro" id="IPR016194">
    <property type="entry name" value="SPOC-like_C_dom_sf"/>
</dbReference>
<evidence type="ECO:0000256" key="4">
    <source>
        <dbReference type="SAM" id="MobiDB-lite"/>
    </source>
</evidence>
<gene>
    <name evidence="3" type="primary">ku</name>
    <name evidence="6" type="ORF">ACFPFX_04440</name>
</gene>
<comment type="caution">
    <text evidence="6">The sequence shown here is derived from an EMBL/GenBank/DDBJ whole genome shotgun (WGS) entry which is preliminary data.</text>
</comment>
<evidence type="ECO:0000256" key="1">
    <source>
        <dbReference type="ARBA" id="ARBA00023125"/>
    </source>
</evidence>
<dbReference type="Pfam" id="PF02735">
    <property type="entry name" value="Ku"/>
    <property type="match status" value="1"/>
</dbReference>
<dbReference type="EMBL" id="JBHSIZ010000005">
    <property type="protein sequence ID" value="MFC4955543.1"/>
    <property type="molecule type" value="Genomic_DNA"/>
</dbReference>
<evidence type="ECO:0000256" key="2">
    <source>
        <dbReference type="ARBA" id="ARBA00023172"/>
    </source>
</evidence>
<sequence>MPHAVWSGAISFGLVSIPCRVLAATENHNINFRQVHLADMGRVRTRKVCEIDGQELGADEIGKGYELSKDTIVQLTDAELDAMPLPTAKAIDIVAFVTADSIDPVRVGDGYYLQADGQVAAKPYKLLRMALERSSKVAVAKFAWHNRERLGLLRVKGDVIVLHAMKWDDELRSPAELTPREVDLSDDEIEAAIQLLETMAQDGIGHLSDHYREAVEEMLAAKAEHRKPAPVAGETPEPAGQVVDLMAALNASVEAARTARGENTENAVVHDLPKKRAAKTAADKTPAKKTTARKAAAKKTATKKSTGRKPRSA</sequence>
<keyword evidence="3" id="KW-0227">DNA damage</keyword>
<dbReference type="SMART" id="SM00559">
    <property type="entry name" value="Ku78"/>
    <property type="match status" value="1"/>
</dbReference>
<proteinExistence type="inferred from homology"/>
<feature type="region of interest" description="Disordered" evidence="4">
    <location>
        <begin position="257"/>
        <end position="313"/>
    </location>
</feature>
<dbReference type="PANTHER" id="PTHR41251">
    <property type="entry name" value="NON-HOMOLOGOUS END JOINING PROTEIN KU"/>
    <property type="match status" value="1"/>
</dbReference>
<comment type="subunit">
    <text evidence="3">Homodimer. Interacts with LigD.</text>
</comment>
<evidence type="ECO:0000259" key="5">
    <source>
        <dbReference type="SMART" id="SM00559"/>
    </source>
</evidence>
<dbReference type="NCBIfam" id="TIGR02772">
    <property type="entry name" value="Ku_bact"/>
    <property type="match status" value="1"/>
</dbReference>
<dbReference type="InterPro" id="IPR009187">
    <property type="entry name" value="Prok_Ku"/>
</dbReference>
<dbReference type="InterPro" id="IPR006164">
    <property type="entry name" value="DNA_bd_Ku70/Ku80"/>
</dbReference>
<feature type="compositionally biased region" description="Basic residues" evidence="4">
    <location>
        <begin position="290"/>
        <end position="313"/>
    </location>
</feature>
<dbReference type="PIRSF" id="PIRSF006493">
    <property type="entry name" value="Prok_Ku"/>
    <property type="match status" value="1"/>
</dbReference>
<evidence type="ECO:0000313" key="6">
    <source>
        <dbReference type="EMBL" id="MFC4955543.1"/>
    </source>
</evidence>
<dbReference type="Gene3D" id="2.40.290.10">
    <property type="match status" value="1"/>
</dbReference>